<evidence type="ECO:0000313" key="1">
    <source>
        <dbReference type="EMBL" id="KAL0470702.1"/>
    </source>
</evidence>
<accession>A0ABR3DDH2</accession>
<keyword evidence="2" id="KW-1185">Reference proteome</keyword>
<gene>
    <name evidence="1" type="ORF">QR685DRAFT_553649</name>
</gene>
<dbReference type="Proteomes" id="UP001451303">
    <property type="component" value="Unassembled WGS sequence"/>
</dbReference>
<evidence type="ECO:0000313" key="2">
    <source>
        <dbReference type="Proteomes" id="UP001451303"/>
    </source>
</evidence>
<organism evidence="1 2">
    <name type="scientific">Neurospora intermedia</name>
    <dbReference type="NCBI Taxonomy" id="5142"/>
    <lineage>
        <taxon>Eukaryota</taxon>
        <taxon>Fungi</taxon>
        <taxon>Dikarya</taxon>
        <taxon>Ascomycota</taxon>
        <taxon>Pezizomycotina</taxon>
        <taxon>Sordariomycetes</taxon>
        <taxon>Sordariomycetidae</taxon>
        <taxon>Sordariales</taxon>
        <taxon>Sordariaceae</taxon>
        <taxon>Neurospora</taxon>
    </lineage>
</organism>
<proteinExistence type="predicted"/>
<reference evidence="1 2" key="1">
    <citation type="submission" date="2023-09" db="EMBL/GenBank/DDBJ databases">
        <title>Multi-omics analysis of a traditional fermented food reveals byproduct-associated fungal strains for waste-to-food upcycling.</title>
        <authorList>
            <consortium name="Lawrence Berkeley National Laboratory"/>
            <person name="Rekdal V.M."/>
            <person name="Villalobos-Escobedo J.M."/>
            <person name="Rodriguez-Valeron N."/>
            <person name="Garcia M.O."/>
            <person name="Vasquez D.P."/>
            <person name="Damayanti I."/>
            <person name="Sorensen P.M."/>
            <person name="Baidoo E.E."/>
            <person name="De Carvalho A.C."/>
            <person name="Riley R."/>
            <person name="Lipzen A."/>
            <person name="He G."/>
            <person name="Yan M."/>
            <person name="Haridas S."/>
            <person name="Daum C."/>
            <person name="Yoshinaga Y."/>
            <person name="Ng V."/>
            <person name="Grigoriev I.V."/>
            <person name="Munk R."/>
            <person name="Nuraida L."/>
            <person name="Wijaya C.H."/>
            <person name="Morales P.-C."/>
            <person name="Keasling J.D."/>
        </authorList>
    </citation>
    <scope>NUCLEOTIDE SEQUENCE [LARGE SCALE GENOMIC DNA]</scope>
    <source>
        <strain evidence="1 2">FGSC 2613</strain>
    </source>
</reference>
<name>A0ABR3DDH2_NEUIN</name>
<protein>
    <submittedName>
        <fullName evidence="1">Uncharacterized protein</fullName>
    </submittedName>
</protein>
<sequence length="59" mass="6876">MEEQKHRLDSYFTARRQQPTNVVEDDDVLKHPCNAKVCARYTVKPAQVDRYPATSIILE</sequence>
<comment type="caution">
    <text evidence="1">The sequence shown here is derived from an EMBL/GenBank/DDBJ whole genome shotgun (WGS) entry which is preliminary data.</text>
</comment>
<dbReference type="EMBL" id="JAVLET010000004">
    <property type="protein sequence ID" value="KAL0470702.1"/>
    <property type="molecule type" value="Genomic_DNA"/>
</dbReference>